<sequence length="132" mass="13929">MIIIIAAHLLTSIISLSLAATTTTTPPPSRTGHASASCLSAILDTRTAAPPSQRPPLTSCTTCPLSLAASDHETSSARSEYFFPRAIALSVRTLPPTFTPTLSSPKQHPPHPPTTDFNGAPPTHNYNPPHSR</sequence>
<evidence type="ECO:0000313" key="3">
    <source>
        <dbReference type="EMBL" id="SMR56684.1"/>
    </source>
</evidence>
<organism evidence="3 4">
    <name type="scientific">Zymoseptoria tritici ST99CH_1E4</name>
    <dbReference type="NCBI Taxonomy" id="1276532"/>
    <lineage>
        <taxon>Eukaryota</taxon>
        <taxon>Fungi</taxon>
        <taxon>Dikarya</taxon>
        <taxon>Ascomycota</taxon>
        <taxon>Pezizomycotina</taxon>
        <taxon>Dothideomycetes</taxon>
        <taxon>Dothideomycetidae</taxon>
        <taxon>Mycosphaerellales</taxon>
        <taxon>Mycosphaerellaceae</taxon>
        <taxon>Zymoseptoria</taxon>
    </lineage>
</organism>
<feature type="region of interest" description="Disordered" evidence="1">
    <location>
        <begin position="96"/>
        <end position="132"/>
    </location>
</feature>
<dbReference type="Proteomes" id="UP000245764">
    <property type="component" value="Chromosome 8"/>
</dbReference>
<dbReference type="EMBL" id="LT854260">
    <property type="protein sequence ID" value="SMR56684.1"/>
    <property type="molecule type" value="Genomic_DNA"/>
</dbReference>
<evidence type="ECO:0000313" key="4">
    <source>
        <dbReference type="Proteomes" id="UP000245764"/>
    </source>
</evidence>
<feature type="signal peptide" evidence="2">
    <location>
        <begin position="1"/>
        <end position="19"/>
    </location>
</feature>
<gene>
    <name evidence="3" type="ORF">ZT1E4_G8281</name>
</gene>
<feature type="chain" id="PRO_5013756028" evidence="2">
    <location>
        <begin position="20"/>
        <end position="132"/>
    </location>
</feature>
<dbReference type="AlphaFoldDB" id="A0A2H1GSY4"/>
<evidence type="ECO:0000256" key="2">
    <source>
        <dbReference type="SAM" id="SignalP"/>
    </source>
</evidence>
<feature type="compositionally biased region" description="Low complexity" evidence="1">
    <location>
        <begin position="96"/>
        <end position="105"/>
    </location>
</feature>
<proteinExistence type="predicted"/>
<reference evidence="4" key="1">
    <citation type="submission" date="2017-05" db="EMBL/GenBank/DDBJ databases">
        <authorList>
            <person name="Song R."/>
            <person name="Chenine A.L."/>
            <person name="Ruprecht R.M."/>
        </authorList>
    </citation>
    <scope>NUCLEOTIDE SEQUENCE [LARGE SCALE GENOMIC DNA]</scope>
</reference>
<evidence type="ECO:0000256" key="1">
    <source>
        <dbReference type="SAM" id="MobiDB-lite"/>
    </source>
</evidence>
<protein>
    <submittedName>
        <fullName evidence="3">Uncharacterized protein</fullName>
    </submittedName>
</protein>
<keyword evidence="2" id="KW-0732">Signal</keyword>
<accession>A0A2H1GSY4</accession>
<name>A0A2H1GSY4_ZYMTR</name>